<dbReference type="InterPro" id="IPR036291">
    <property type="entry name" value="NAD(P)-bd_dom_sf"/>
</dbReference>
<dbReference type="SUPFAM" id="SSF51735">
    <property type="entry name" value="NAD(P)-binding Rossmann-fold domains"/>
    <property type="match status" value="1"/>
</dbReference>
<evidence type="ECO:0000256" key="2">
    <source>
        <dbReference type="ARBA" id="ARBA00023002"/>
    </source>
</evidence>
<sequence length="351" mass="38009">MTKVTPLLDPPGPYLTDHDSPNGPGDARPTALKIVRDQKLDGKLSGLVFLITGCTGGIGLETARAIQATGADVYITGRNDALGAEVAADISSADISPHAGGKLEYIHVELDSLASVRAGAAEFLRRSGGRLNVLIANAGVMRTPEGVSKDGFETQFATNHLSHFLLFQLVKEALLKSTTPQFQSRVVTLSSSGHGYSPILFDNYDLKKLPDGYDPTKSYGQSKTANIYMANEIERRYGSKGLHALSVHPGAIVTGLAKHSAGMVERVSQIPDMRRRFKNPAQGAATTVWAAVAKEWEGKGGRYLEDCREAPPLYPQERMMPEGYNPHAYDEASEKRLWKESLIMVGEKDDA</sequence>
<dbReference type="PANTHER" id="PTHR24320:SF272">
    <property type="entry name" value="NAD(P)-BINDING ROSSMANN-FOLD SUPERFAMILY PROTEIN"/>
    <property type="match status" value="1"/>
</dbReference>
<reference evidence="4 5" key="1">
    <citation type="submission" date="2019-06" db="EMBL/GenBank/DDBJ databases">
        <title>A chromosomal-level reference genome of Carpinus fangiana (Coryloideae, Betulaceae).</title>
        <authorList>
            <person name="Yang X."/>
            <person name="Wang Z."/>
            <person name="Zhang L."/>
            <person name="Hao G."/>
            <person name="Liu J."/>
            <person name="Yang Y."/>
        </authorList>
    </citation>
    <scope>NUCLEOTIDE SEQUENCE [LARGE SCALE GENOMIC DNA]</scope>
    <source>
        <strain evidence="4">Cfa_2016G</strain>
        <tissue evidence="4">Leaf</tissue>
    </source>
</reference>
<comment type="similarity">
    <text evidence="1">Belongs to the short-chain dehydrogenases/reductases (SDR) family.</text>
</comment>
<keyword evidence="5" id="KW-1185">Reference proteome</keyword>
<dbReference type="AlphaFoldDB" id="A0A5N6L2B5"/>
<name>A0A5N6L2B5_9ROSI</name>
<evidence type="ECO:0000256" key="1">
    <source>
        <dbReference type="ARBA" id="ARBA00006484"/>
    </source>
</evidence>
<dbReference type="Gene3D" id="3.40.50.720">
    <property type="entry name" value="NAD(P)-binding Rossmann-like Domain"/>
    <property type="match status" value="1"/>
</dbReference>
<organism evidence="4 5">
    <name type="scientific">Carpinus fangiana</name>
    <dbReference type="NCBI Taxonomy" id="176857"/>
    <lineage>
        <taxon>Eukaryota</taxon>
        <taxon>Viridiplantae</taxon>
        <taxon>Streptophyta</taxon>
        <taxon>Embryophyta</taxon>
        <taxon>Tracheophyta</taxon>
        <taxon>Spermatophyta</taxon>
        <taxon>Magnoliopsida</taxon>
        <taxon>eudicotyledons</taxon>
        <taxon>Gunneridae</taxon>
        <taxon>Pentapetalae</taxon>
        <taxon>rosids</taxon>
        <taxon>fabids</taxon>
        <taxon>Fagales</taxon>
        <taxon>Betulaceae</taxon>
        <taxon>Carpinus</taxon>
    </lineage>
</organism>
<proteinExistence type="inferred from homology"/>
<dbReference type="OrthoDB" id="191139at2759"/>
<gene>
    <name evidence="4" type="ORF">FH972_025024</name>
</gene>
<feature type="region of interest" description="Disordered" evidence="3">
    <location>
        <begin position="1"/>
        <end position="28"/>
    </location>
</feature>
<dbReference type="PRINTS" id="PR00081">
    <property type="entry name" value="GDHRDH"/>
</dbReference>
<evidence type="ECO:0000313" key="4">
    <source>
        <dbReference type="EMBL" id="KAB8437344.1"/>
    </source>
</evidence>
<dbReference type="PANTHER" id="PTHR24320">
    <property type="entry name" value="RETINOL DEHYDROGENASE"/>
    <property type="match status" value="1"/>
</dbReference>
<dbReference type="EMBL" id="VIBQ01000036">
    <property type="protein sequence ID" value="KAB8437344.1"/>
    <property type="molecule type" value="Genomic_DNA"/>
</dbReference>
<dbReference type="GO" id="GO:0016491">
    <property type="term" value="F:oxidoreductase activity"/>
    <property type="evidence" value="ECO:0007669"/>
    <property type="project" value="UniProtKB-KW"/>
</dbReference>
<dbReference type="InterPro" id="IPR002347">
    <property type="entry name" value="SDR_fam"/>
</dbReference>
<keyword evidence="2" id="KW-0560">Oxidoreductase</keyword>
<comment type="caution">
    <text evidence="4">The sequence shown here is derived from an EMBL/GenBank/DDBJ whole genome shotgun (WGS) entry which is preliminary data.</text>
</comment>
<protein>
    <submittedName>
        <fullName evidence="4">Uncharacterized protein</fullName>
    </submittedName>
</protein>
<dbReference type="Proteomes" id="UP000327013">
    <property type="component" value="Unassembled WGS sequence"/>
</dbReference>
<dbReference type="Pfam" id="PF00106">
    <property type="entry name" value="adh_short"/>
    <property type="match status" value="1"/>
</dbReference>
<evidence type="ECO:0000313" key="5">
    <source>
        <dbReference type="Proteomes" id="UP000327013"/>
    </source>
</evidence>
<accession>A0A5N6L2B5</accession>
<evidence type="ECO:0000256" key="3">
    <source>
        <dbReference type="SAM" id="MobiDB-lite"/>
    </source>
</evidence>